<dbReference type="GO" id="GO:0000160">
    <property type="term" value="P:phosphorelay signal transduction system"/>
    <property type="evidence" value="ECO:0007669"/>
    <property type="project" value="InterPro"/>
</dbReference>
<evidence type="ECO:0000256" key="2">
    <source>
        <dbReference type="ARBA" id="ARBA00023015"/>
    </source>
</evidence>
<dbReference type="PROSITE" id="PS50043">
    <property type="entry name" value="HTH_LUXR_2"/>
    <property type="match status" value="1"/>
</dbReference>
<comment type="caution">
    <text evidence="8">The sequence shown here is derived from an EMBL/GenBank/DDBJ whole genome shotgun (WGS) entry which is preliminary data.</text>
</comment>
<dbReference type="Pfam" id="PF00072">
    <property type="entry name" value="Response_reg"/>
    <property type="match status" value="1"/>
</dbReference>
<sequence>MPAPVPAPVRVLVADDHPIVRAGIVGLLAGEGGVDVVGEAGDGAAAVELAARLRPDVVLMDLRMPVLDGVRATARVVALDRPRPRVLVLTTYESDEMILAAIEAGASGYLIKAAPPAEIVAGVRAVAAGTSALSPAVATALVARVRDQPGTAPTPGPRAPSAADATAVDVDAPTLTDREHDVLRLVADGLSNPAIGRRLFIGEATVKSHLLRVFAKLEVSDRTRAVTRAMELGLLERPTSPP</sequence>
<dbReference type="CDD" id="cd06170">
    <property type="entry name" value="LuxR_C_like"/>
    <property type="match status" value="1"/>
</dbReference>
<dbReference type="SMART" id="SM00421">
    <property type="entry name" value="HTH_LUXR"/>
    <property type="match status" value="1"/>
</dbReference>
<evidence type="ECO:0000256" key="4">
    <source>
        <dbReference type="ARBA" id="ARBA00023163"/>
    </source>
</evidence>
<evidence type="ECO:0000256" key="5">
    <source>
        <dbReference type="PROSITE-ProRule" id="PRU00169"/>
    </source>
</evidence>
<dbReference type="InterPro" id="IPR001789">
    <property type="entry name" value="Sig_transdc_resp-reg_receiver"/>
</dbReference>
<protein>
    <submittedName>
        <fullName evidence="8">DNA-binding response regulator</fullName>
    </submittedName>
</protein>
<feature type="modified residue" description="4-aspartylphosphate" evidence="5">
    <location>
        <position position="61"/>
    </location>
</feature>
<dbReference type="InterPro" id="IPR058245">
    <property type="entry name" value="NreC/VraR/RcsB-like_REC"/>
</dbReference>
<dbReference type="SUPFAM" id="SSF46894">
    <property type="entry name" value="C-terminal effector domain of the bipartite response regulators"/>
    <property type="match status" value="1"/>
</dbReference>
<dbReference type="Gene3D" id="3.40.50.2300">
    <property type="match status" value="1"/>
</dbReference>
<feature type="domain" description="Response regulatory" evidence="7">
    <location>
        <begin position="10"/>
        <end position="127"/>
    </location>
</feature>
<dbReference type="InterPro" id="IPR039420">
    <property type="entry name" value="WalR-like"/>
</dbReference>
<dbReference type="Pfam" id="PF00196">
    <property type="entry name" value="GerE"/>
    <property type="match status" value="1"/>
</dbReference>
<dbReference type="SMART" id="SM00448">
    <property type="entry name" value="REC"/>
    <property type="match status" value="1"/>
</dbReference>
<dbReference type="PANTHER" id="PTHR43214">
    <property type="entry name" value="TWO-COMPONENT RESPONSE REGULATOR"/>
    <property type="match status" value="1"/>
</dbReference>
<dbReference type="PROSITE" id="PS00622">
    <property type="entry name" value="HTH_LUXR_1"/>
    <property type="match status" value="1"/>
</dbReference>
<keyword evidence="1 5" id="KW-0597">Phosphoprotein</keyword>
<evidence type="ECO:0000256" key="1">
    <source>
        <dbReference type="ARBA" id="ARBA00022553"/>
    </source>
</evidence>
<keyword evidence="9" id="KW-1185">Reference proteome</keyword>
<dbReference type="PANTHER" id="PTHR43214:SF24">
    <property type="entry name" value="TRANSCRIPTIONAL REGULATORY PROTEIN NARL-RELATED"/>
    <property type="match status" value="1"/>
</dbReference>
<dbReference type="InterPro" id="IPR016032">
    <property type="entry name" value="Sig_transdc_resp-reg_C-effctor"/>
</dbReference>
<dbReference type="SUPFAM" id="SSF52172">
    <property type="entry name" value="CheY-like"/>
    <property type="match status" value="1"/>
</dbReference>
<accession>A0AA37XF23</accession>
<dbReference type="GO" id="GO:0003677">
    <property type="term" value="F:DNA binding"/>
    <property type="evidence" value="ECO:0007669"/>
    <property type="project" value="UniProtKB-KW"/>
</dbReference>
<dbReference type="PRINTS" id="PR00038">
    <property type="entry name" value="HTHLUXR"/>
</dbReference>
<organism evidence="8 9">
    <name type="scientific">Litorihabitans aurantiacus</name>
    <dbReference type="NCBI Taxonomy" id="1930061"/>
    <lineage>
        <taxon>Bacteria</taxon>
        <taxon>Bacillati</taxon>
        <taxon>Actinomycetota</taxon>
        <taxon>Actinomycetes</taxon>
        <taxon>Micrococcales</taxon>
        <taxon>Beutenbergiaceae</taxon>
        <taxon>Litorihabitans</taxon>
    </lineage>
</organism>
<keyword evidence="3 8" id="KW-0238">DNA-binding</keyword>
<dbReference type="PROSITE" id="PS50110">
    <property type="entry name" value="RESPONSE_REGULATORY"/>
    <property type="match status" value="1"/>
</dbReference>
<evidence type="ECO:0000259" key="7">
    <source>
        <dbReference type="PROSITE" id="PS50110"/>
    </source>
</evidence>
<dbReference type="Proteomes" id="UP001157161">
    <property type="component" value="Unassembled WGS sequence"/>
</dbReference>
<proteinExistence type="predicted"/>
<evidence type="ECO:0000313" key="9">
    <source>
        <dbReference type="Proteomes" id="UP001157161"/>
    </source>
</evidence>
<evidence type="ECO:0000313" key="8">
    <source>
        <dbReference type="EMBL" id="GMA32144.1"/>
    </source>
</evidence>
<gene>
    <name evidence="8" type="ORF">GCM10025875_21360</name>
</gene>
<reference evidence="8" key="1">
    <citation type="journal article" date="2014" name="Int. J. Syst. Evol. Microbiol.">
        <title>Complete genome sequence of Corynebacterium casei LMG S-19264T (=DSM 44701T), isolated from a smear-ripened cheese.</title>
        <authorList>
            <consortium name="US DOE Joint Genome Institute (JGI-PGF)"/>
            <person name="Walter F."/>
            <person name="Albersmeier A."/>
            <person name="Kalinowski J."/>
            <person name="Ruckert C."/>
        </authorList>
    </citation>
    <scope>NUCLEOTIDE SEQUENCE</scope>
    <source>
        <strain evidence="8">NBRC 112290</strain>
    </source>
</reference>
<evidence type="ECO:0000259" key="6">
    <source>
        <dbReference type="PROSITE" id="PS50043"/>
    </source>
</evidence>
<dbReference type="InterPro" id="IPR011006">
    <property type="entry name" value="CheY-like_superfamily"/>
</dbReference>
<reference evidence="8" key="2">
    <citation type="submission" date="2023-02" db="EMBL/GenBank/DDBJ databases">
        <authorList>
            <person name="Sun Q."/>
            <person name="Mori K."/>
        </authorList>
    </citation>
    <scope>NUCLEOTIDE SEQUENCE</scope>
    <source>
        <strain evidence="8">NBRC 112290</strain>
    </source>
</reference>
<dbReference type="GO" id="GO:0006355">
    <property type="term" value="P:regulation of DNA-templated transcription"/>
    <property type="evidence" value="ECO:0007669"/>
    <property type="project" value="InterPro"/>
</dbReference>
<dbReference type="CDD" id="cd17535">
    <property type="entry name" value="REC_NarL-like"/>
    <property type="match status" value="1"/>
</dbReference>
<dbReference type="InterPro" id="IPR000792">
    <property type="entry name" value="Tscrpt_reg_LuxR_C"/>
</dbReference>
<evidence type="ECO:0000256" key="3">
    <source>
        <dbReference type="ARBA" id="ARBA00023125"/>
    </source>
</evidence>
<keyword evidence="4" id="KW-0804">Transcription</keyword>
<name>A0AA37XF23_9MICO</name>
<keyword evidence="2" id="KW-0805">Transcription regulation</keyword>
<feature type="domain" description="HTH luxR-type" evidence="6">
    <location>
        <begin position="168"/>
        <end position="233"/>
    </location>
</feature>
<dbReference type="AlphaFoldDB" id="A0AA37XF23"/>
<dbReference type="EMBL" id="BSUM01000001">
    <property type="protein sequence ID" value="GMA32144.1"/>
    <property type="molecule type" value="Genomic_DNA"/>
</dbReference>